<evidence type="ECO:0000256" key="6">
    <source>
        <dbReference type="SAM" id="MobiDB-lite"/>
    </source>
</evidence>
<dbReference type="Gene3D" id="2.30.29.30">
    <property type="entry name" value="Pleckstrin-homology domain (PH domain)/Phosphotyrosine-binding domain (PTB)"/>
    <property type="match status" value="1"/>
</dbReference>
<dbReference type="InterPro" id="IPR004182">
    <property type="entry name" value="GRAM"/>
</dbReference>
<evidence type="ECO:0000256" key="4">
    <source>
        <dbReference type="ARBA" id="ARBA00022989"/>
    </source>
</evidence>
<evidence type="ECO:0000256" key="7">
    <source>
        <dbReference type="SAM" id="Phobius"/>
    </source>
</evidence>
<dbReference type="Pfam" id="PF16016">
    <property type="entry name" value="VASt"/>
    <property type="match status" value="1"/>
</dbReference>
<protein>
    <recommendedName>
        <fullName evidence="8">VASt domain-containing protein</fullName>
    </recommendedName>
</protein>
<feature type="compositionally biased region" description="Low complexity" evidence="6">
    <location>
        <begin position="191"/>
        <end position="211"/>
    </location>
</feature>
<keyword evidence="4 7" id="KW-1133">Transmembrane helix</keyword>
<dbReference type="GO" id="GO:0032366">
    <property type="term" value="P:intracellular sterol transport"/>
    <property type="evidence" value="ECO:0007669"/>
    <property type="project" value="TreeGrafter"/>
</dbReference>
<dbReference type="GO" id="GO:0005886">
    <property type="term" value="C:plasma membrane"/>
    <property type="evidence" value="ECO:0007669"/>
    <property type="project" value="TreeGrafter"/>
</dbReference>
<name>A0A0D2NRA4_HYPSF</name>
<dbReference type="OMA" id="CELRDEM"/>
<dbReference type="SMART" id="SM00568">
    <property type="entry name" value="GRAM"/>
    <property type="match status" value="1"/>
</dbReference>
<feature type="compositionally biased region" description="Low complexity" evidence="6">
    <location>
        <begin position="453"/>
        <end position="462"/>
    </location>
</feature>
<keyword evidence="5 7" id="KW-0472">Membrane</keyword>
<comment type="similarity">
    <text evidence="2">Belongs to the YSP2 family.</text>
</comment>
<keyword evidence="3 7" id="KW-0812">Transmembrane</keyword>
<evidence type="ECO:0000256" key="5">
    <source>
        <dbReference type="ARBA" id="ARBA00023136"/>
    </source>
</evidence>
<keyword evidence="10" id="KW-1185">Reference proteome</keyword>
<dbReference type="GO" id="GO:0120015">
    <property type="term" value="F:sterol transfer activity"/>
    <property type="evidence" value="ECO:0007669"/>
    <property type="project" value="TreeGrafter"/>
</dbReference>
<proteinExistence type="inferred from homology"/>
<dbReference type="GO" id="GO:0032541">
    <property type="term" value="C:cortical endoplasmic reticulum"/>
    <property type="evidence" value="ECO:0007669"/>
    <property type="project" value="TreeGrafter"/>
</dbReference>
<evidence type="ECO:0000259" key="8">
    <source>
        <dbReference type="PROSITE" id="PS51778"/>
    </source>
</evidence>
<organism evidence="9 10">
    <name type="scientific">Hypholoma sublateritium (strain FD-334 SS-4)</name>
    <dbReference type="NCBI Taxonomy" id="945553"/>
    <lineage>
        <taxon>Eukaryota</taxon>
        <taxon>Fungi</taxon>
        <taxon>Dikarya</taxon>
        <taxon>Basidiomycota</taxon>
        <taxon>Agaricomycotina</taxon>
        <taxon>Agaricomycetes</taxon>
        <taxon>Agaricomycetidae</taxon>
        <taxon>Agaricales</taxon>
        <taxon>Agaricineae</taxon>
        <taxon>Strophariaceae</taxon>
        <taxon>Hypholoma</taxon>
    </lineage>
</organism>
<dbReference type="OrthoDB" id="2162691at2759"/>
<reference evidence="10" key="1">
    <citation type="submission" date="2014-04" db="EMBL/GenBank/DDBJ databases">
        <title>Evolutionary Origins and Diversification of the Mycorrhizal Mutualists.</title>
        <authorList>
            <consortium name="DOE Joint Genome Institute"/>
            <consortium name="Mycorrhizal Genomics Consortium"/>
            <person name="Kohler A."/>
            <person name="Kuo A."/>
            <person name="Nagy L.G."/>
            <person name="Floudas D."/>
            <person name="Copeland A."/>
            <person name="Barry K.W."/>
            <person name="Cichocki N."/>
            <person name="Veneault-Fourrey C."/>
            <person name="LaButti K."/>
            <person name="Lindquist E.A."/>
            <person name="Lipzen A."/>
            <person name="Lundell T."/>
            <person name="Morin E."/>
            <person name="Murat C."/>
            <person name="Riley R."/>
            <person name="Ohm R."/>
            <person name="Sun H."/>
            <person name="Tunlid A."/>
            <person name="Henrissat B."/>
            <person name="Grigoriev I.V."/>
            <person name="Hibbett D.S."/>
            <person name="Martin F."/>
        </authorList>
    </citation>
    <scope>NUCLEOTIDE SEQUENCE [LARGE SCALE GENOMIC DNA]</scope>
    <source>
        <strain evidence="10">FD-334 SS-4</strain>
    </source>
</reference>
<evidence type="ECO:0000256" key="3">
    <source>
        <dbReference type="ARBA" id="ARBA00022692"/>
    </source>
</evidence>
<dbReference type="PANTHER" id="PTHR23319:SF4">
    <property type="entry name" value="GRAM DOMAIN CONTAINING 1B, ISOFORM E"/>
    <property type="match status" value="1"/>
</dbReference>
<dbReference type="GO" id="GO:0140268">
    <property type="term" value="C:endoplasmic reticulum-plasma membrane contact site"/>
    <property type="evidence" value="ECO:0007669"/>
    <property type="project" value="TreeGrafter"/>
</dbReference>
<dbReference type="GO" id="GO:0005739">
    <property type="term" value="C:mitochondrion"/>
    <property type="evidence" value="ECO:0007669"/>
    <property type="project" value="TreeGrafter"/>
</dbReference>
<feature type="compositionally biased region" description="Polar residues" evidence="6">
    <location>
        <begin position="219"/>
        <end position="230"/>
    </location>
</feature>
<accession>A0A0D2NRA4</accession>
<feature type="compositionally biased region" description="Polar residues" evidence="6">
    <location>
        <begin position="92"/>
        <end position="101"/>
    </location>
</feature>
<dbReference type="STRING" id="945553.A0A0D2NRA4"/>
<feature type="compositionally biased region" description="Polar residues" evidence="6">
    <location>
        <begin position="127"/>
        <end position="138"/>
    </location>
</feature>
<feature type="region of interest" description="Disordered" evidence="6">
    <location>
        <begin position="1"/>
        <end position="462"/>
    </location>
</feature>
<feature type="compositionally biased region" description="Basic and acidic residues" evidence="6">
    <location>
        <begin position="111"/>
        <end position="125"/>
    </location>
</feature>
<dbReference type="InterPro" id="IPR051482">
    <property type="entry name" value="Cholesterol_transport"/>
</dbReference>
<dbReference type="InterPro" id="IPR011993">
    <property type="entry name" value="PH-like_dom_sf"/>
</dbReference>
<dbReference type="Proteomes" id="UP000054270">
    <property type="component" value="Unassembled WGS sequence"/>
</dbReference>
<dbReference type="InterPro" id="IPR031968">
    <property type="entry name" value="VASt"/>
</dbReference>
<feature type="transmembrane region" description="Helical" evidence="7">
    <location>
        <begin position="917"/>
        <end position="936"/>
    </location>
</feature>
<feature type="compositionally biased region" description="Polar residues" evidence="6">
    <location>
        <begin position="240"/>
        <end position="250"/>
    </location>
</feature>
<evidence type="ECO:0000313" key="9">
    <source>
        <dbReference type="EMBL" id="KJA19236.1"/>
    </source>
</evidence>
<dbReference type="AlphaFoldDB" id="A0A0D2NRA4"/>
<dbReference type="GO" id="GO:0032934">
    <property type="term" value="F:sterol binding"/>
    <property type="evidence" value="ECO:0007669"/>
    <property type="project" value="TreeGrafter"/>
</dbReference>
<comment type="subcellular location">
    <subcellularLocation>
        <location evidence="1">Membrane</location>
        <topology evidence="1">Single-pass membrane protein</topology>
    </subcellularLocation>
</comment>
<evidence type="ECO:0000256" key="1">
    <source>
        <dbReference type="ARBA" id="ARBA00004167"/>
    </source>
</evidence>
<evidence type="ECO:0000256" key="2">
    <source>
        <dbReference type="ARBA" id="ARBA00006582"/>
    </source>
</evidence>
<dbReference type="EMBL" id="KN817580">
    <property type="protein sequence ID" value="KJA19236.1"/>
    <property type="molecule type" value="Genomic_DNA"/>
</dbReference>
<feature type="compositionally biased region" description="Low complexity" evidence="6">
    <location>
        <begin position="332"/>
        <end position="345"/>
    </location>
</feature>
<feature type="compositionally biased region" description="Polar residues" evidence="6">
    <location>
        <begin position="366"/>
        <end position="392"/>
    </location>
</feature>
<feature type="compositionally biased region" description="Polar residues" evidence="6">
    <location>
        <begin position="164"/>
        <end position="190"/>
    </location>
</feature>
<dbReference type="PANTHER" id="PTHR23319">
    <property type="entry name" value="GRAM DOMAIN CONTAINING 1B, ISOFORM E"/>
    <property type="match status" value="1"/>
</dbReference>
<gene>
    <name evidence="9" type="ORF">HYPSUDRAFT_204794</name>
</gene>
<evidence type="ECO:0000313" key="10">
    <source>
        <dbReference type="Proteomes" id="UP000054270"/>
    </source>
</evidence>
<dbReference type="GO" id="GO:0005789">
    <property type="term" value="C:endoplasmic reticulum membrane"/>
    <property type="evidence" value="ECO:0007669"/>
    <property type="project" value="TreeGrafter"/>
</dbReference>
<sequence length="1058" mass="113034">MAPNFFQKLVKVASPSSSRDTPRERVSSSSDSVAHSSASSREQQRSRSQSASVVGSPGSSPSSPTTPTQSSVTAGSARRNTLYSGDSRIPSIITTISNGTKNLGRKKSKTRDRSSSRDRSDRRSFESVGTSHSTQPNVTIVPPSPLVHNANLSDSDDDDEENSIHSAQGTAESANTAETSPEPTPTVSKHSSAPASTPTSADPDTPTMSSTLAPGTYQIRKQPSNKSLTNKKGGLPDIATVSSTNTNHSRAATAPEANEHGVVIQRPMVESPTEVKFPAANGASPPPPIPSTNGSNGSMPAVARENTSATLAAPDKGGKRPWRRSTTRKPTGLASAIAASGLAMANPTLSSAQHAQMGPPPPVITPGSSKGSGDSKQPYMSRSPAQSNVSQRSHGKTRSAEMSPRSGKSRKASSNGHRSRRPSDATSFEPDGSSIRPDYYNGLAGDSSDGEGSDSSSDSLGIGEEDIPVTGFAVASNKRNADFHELFPTVPEGDYLIEDYGCALQREILIQGRIYISENHICFHANIFGWITDLSIPIYEITSLEKKMTALFIPNAIQITTRQAKYTFASFLSRDTTFDVIYNIWRLARPEDGASGPSSGRASVEGLPNTGSITGSAVTMANSAVSVAPVVVAVTGPPARKATQCTCGKEGKHYSETAMEMAIPGTPEKIHNLIFASGFIKEFMAVNQKLLDIQISDWAPVTPNSKLLTRNMSYIKPLNGSLGPKQTKCELKDEVAHCDFDNYVSTVTTTRTPDVPSGGVFSVKTRTCIMWAGPISSKVLVTTQVEWTGRSFIKGIIERSAIDGQKVYHGELEKAMRAYIQDHKSEFLPEGIDAAVIAEAPPEAAAGPVIAGIDVVPAADKDINDEQSKRRERERNARGLQWAYDTFDGAWQVGMRSAKGAIELIRDAWDQSTSTTILWFVIVILVISNLWTLLRVSSSHVDAERRIELRKVEDREKWVHTIVTALWEELEAGKRVAAGPGEPVAGPPLAASTLAVPPSAATEQALPPVLQPVGDRQLDSRAWADEVESLSKTLDAVEQRIKVIREGLAALGQISALD</sequence>
<feature type="domain" description="VASt" evidence="8">
    <location>
        <begin position="653"/>
        <end position="824"/>
    </location>
</feature>
<dbReference type="PROSITE" id="PS51778">
    <property type="entry name" value="VAST"/>
    <property type="match status" value="1"/>
</dbReference>
<feature type="compositionally biased region" description="Low complexity" evidence="6">
    <location>
        <begin position="27"/>
        <end position="74"/>
    </location>
</feature>
<dbReference type="Pfam" id="PF02893">
    <property type="entry name" value="GRAM"/>
    <property type="match status" value="1"/>
</dbReference>
<dbReference type="CDD" id="cd13220">
    <property type="entry name" value="PH-GRAM_GRAMDC"/>
    <property type="match status" value="1"/>
</dbReference>